<evidence type="ECO:0000256" key="3">
    <source>
        <dbReference type="ARBA" id="ARBA00023027"/>
    </source>
</evidence>
<accession>A0A6J6II82</accession>
<dbReference type="FunFam" id="3.40.50.720:FF:000084">
    <property type="entry name" value="Short-chain dehydrogenase reductase"/>
    <property type="match status" value="1"/>
</dbReference>
<feature type="region of interest" description="Disordered" evidence="4">
    <location>
        <begin position="1"/>
        <end position="33"/>
    </location>
</feature>
<keyword evidence="3" id="KW-0520">NAD</keyword>
<dbReference type="PANTHER" id="PTHR42879">
    <property type="entry name" value="3-OXOACYL-(ACYL-CARRIER-PROTEIN) REDUCTASE"/>
    <property type="match status" value="1"/>
</dbReference>
<dbReference type="InterPro" id="IPR002347">
    <property type="entry name" value="SDR_fam"/>
</dbReference>
<gene>
    <name evidence="5" type="ORF">UFOPK1835_02032</name>
</gene>
<evidence type="ECO:0000313" key="5">
    <source>
        <dbReference type="EMBL" id="CAB4624206.1"/>
    </source>
</evidence>
<dbReference type="Gene3D" id="3.40.50.720">
    <property type="entry name" value="NAD(P)-binding Rossmann-like Domain"/>
    <property type="match status" value="1"/>
</dbReference>
<comment type="similarity">
    <text evidence="1">Belongs to the short-chain dehydrogenases/reductases (SDR) family.</text>
</comment>
<dbReference type="InterPro" id="IPR023985">
    <property type="entry name" value="SDR_subfam_1"/>
</dbReference>
<reference evidence="5" key="1">
    <citation type="submission" date="2020-05" db="EMBL/GenBank/DDBJ databases">
        <authorList>
            <person name="Chiriac C."/>
            <person name="Salcher M."/>
            <person name="Ghai R."/>
            <person name="Kavagutti S V."/>
        </authorList>
    </citation>
    <scope>NUCLEOTIDE SEQUENCE</scope>
</reference>
<name>A0A6J6II82_9ZZZZ</name>
<dbReference type="InterPro" id="IPR036291">
    <property type="entry name" value="NAD(P)-bd_dom_sf"/>
</dbReference>
<dbReference type="PROSITE" id="PS00061">
    <property type="entry name" value="ADH_SHORT"/>
    <property type="match status" value="1"/>
</dbReference>
<dbReference type="EMBL" id="CAEZUP010000132">
    <property type="protein sequence ID" value="CAB4624206.1"/>
    <property type="molecule type" value="Genomic_DNA"/>
</dbReference>
<evidence type="ECO:0000256" key="2">
    <source>
        <dbReference type="ARBA" id="ARBA00023002"/>
    </source>
</evidence>
<feature type="compositionally biased region" description="Low complexity" evidence="4">
    <location>
        <begin position="1"/>
        <end position="19"/>
    </location>
</feature>
<sequence>MGSKSSGKSGGKQSSPAAAGEKKRKRFGKSVPAPLPLEGRVAFITGGSRGQGRSHAVALASEGADIIICDIAADIDTVPYPLGTKAELRETAVLVEATGRSCVAMVADVRDTEALATVVSAGLDKFGHIDICVANAGITGFSKFQDLDDQTWQDMIDVDLTGVFKTIRAVLPHMLEQRYGRIVAVSSMAGRMGNPNLAHYVAAKWGVIGLVKTLAMETANKGITVNAVCPAAVDTPMLHNPAMYSLFCPELAEPTRDDVAPRYASMNRMGVPWLAPEEISRAVSFLCADAARGTTGQVIEVSLGSSAGQH</sequence>
<dbReference type="PRINTS" id="PR00080">
    <property type="entry name" value="SDRFAMILY"/>
</dbReference>
<evidence type="ECO:0000256" key="4">
    <source>
        <dbReference type="SAM" id="MobiDB-lite"/>
    </source>
</evidence>
<dbReference type="AlphaFoldDB" id="A0A6J6II82"/>
<protein>
    <submittedName>
        <fullName evidence="5">Unannotated protein</fullName>
    </submittedName>
</protein>
<dbReference type="SUPFAM" id="SSF51735">
    <property type="entry name" value="NAD(P)-binding Rossmann-fold domains"/>
    <property type="match status" value="1"/>
</dbReference>
<proteinExistence type="inferred from homology"/>
<dbReference type="CDD" id="cd05233">
    <property type="entry name" value="SDR_c"/>
    <property type="match status" value="1"/>
</dbReference>
<evidence type="ECO:0000256" key="1">
    <source>
        <dbReference type="ARBA" id="ARBA00006484"/>
    </source>
</evidence>
<keyword evidence="2" id="KW-0560">Oxidoreductase</keyword>
<dbReference type="NCBIfam" id="TIGR03971">
    <property type="entry name" value="SDR_subfam_1"/>
    <property type="match status" value="1"/>
</dbReference>
<dbReference type="GO" id="GO:0032787">
    <property type="term" value="P:monocarboxylic acid metabolic process"/>
    <property type="evidence" value="ECO:0007669"/>
    <property type="project" value="UniProtKB-ARBA"/>
</dbReference>
<dbReference type="Pfam" id="PF00106">
    <property type="entry name" value="adh_short"/>
    <property type="match status" value="1"/>
</dbReference>
<dbReference type="InterPro" id="IPR020904">
    <property type="entry name" value="Sc_DH/Rdtase_CS"/>
</dbReference>
<dbReference type="InterPro" id="IPR050259">
    <property type="entry name" value="SDR"/>
</dbReference>
<dbReference type="GO" id="GO:0016491">
    <property type="term" value="F:oxidoreductase activity"/>
    <property type="evidence" value="ECO:0007669"/>
    <property type="project" value="UniProtKB-KW"/>
</dbReference>
<dbReference type="PANTHER" id="PTHR42879:SF2">
    <property type="entry name" value="3-OXOACYL-[ACYL-CARRIER-PROTEIN] REDUCTASE FABG"/>
    <property type="match status" value="1"/>
</dbReference>
<organism evidence="5">
    <name type="scientific">freshwater metagenome</name>
    <dbReference type="NCBI Taxonomy" id="449393"/>
    <lineage>
        <taxon>unclassified sequences</taxon>
        <taxon>metagenomes</taxon>
        <taxon>ecological metagenomes</taxon>
    </lineage>
</organism>
<dbReference type="PRINTS" id="PR00081">
    <property type="entry name" value="GDHRDH"/>
</dbReference>